<keyword evidence="5" id="KW-0804">Transcription</keyword>
<gene>
    <name evidence="9" type="ORF">OHU69_11350</name>
</gene>
<evidence type="ECO:0000259" key="8">
    <source>
        <dbReference type="PROSITE" id="PS51755"/>
    </source>
</evidence>
<dbReference type="InterPro" id="IPR027417">
    <property type="entry name" value="P-loop_NTPase"/>
</dbReference>
<dbReference type="Pfam" id="PF00486">
    <property type="entry name" value="Trans_reg_C"/>
    <property type="match status" value="1"/>
</dbReference>
<feature type="domain" description="OmpR/PhoB-type" evidence="8">
    <location>
        <begin position="13"/>
        <end position="117"/>
    </location>
</feature>
<dbReference type="InterPro" id="IPR041664">
    <property type="entry name" value="AAA_16"/>
</dbReference>
<dbReference type="SUPFAM" id="SSF52540">
    <property type="entry name" value="P-loop containing nucleoside triphosphate hydrolases"/>
    <property type="match status" value="1"/>
</dbReference>
<dbReference type="EMBL" id="CP108195">
    <property type="protein sequence ID" value="WTS11585.1"/>
    <property type="molecule type" value="Genomic_DNA"/>
</dbReference>
<dbReference type="CDD" id="cd15831">
    <property type="entry name" value="BTAD"/>
    <property type="match status" value="1"/>
</dbReference>
<feature type="DNA-binding region" description="OmpR/PhoB-type" evidence="6">
    <location>
        <begin position="13"/>
        <end position="117"/>
    </location>
</feature>
<dbReference type="Pfam" id="PF03704">
    <property type="entry name" value="BTAD"/>
    <property type="match status" value="1"/>
</dbReference>
<dbReference type="Gene3D" id="3.40.50.300">
    <property type="entry name" value="P-loop containing nucleotide triphosphate hydrolases"/>
    <property type="match status" value="1"/>
</dbReference>
<dbReference type="GO" id="GO:0003677">
    <property type="term" value="F:DNA binding"/>
    <property type="evidence" value="ECO:0007669"/>
    <property type="project" value="UniProtKB-UniRule"/>
</dbReference>
<dbReference type="Pfam" id="PF13191">
    <property type="entry name" value="AAA_16"/>
    <property type="match status" value="1"/>
</dbReference>
<keyword evidence="4 6" id="KW-0238">DNA-binding</keyword>
<evidence type="ECO:0000256" key="4">
    <source>
        <dbReference type="ARBA" id="ARBA00023125"/>
    </source>
</evidence>
<comment type="similarity">
    <text evidence="1">Belongs to the AfsR/DnrI/RedD regulatory family.</text>
</comment>
<accession>A0AAU1U1V2</accession>
<evidence type="ECO:0000256" key="7">
    <source>
        <dbReference type="SAM" id="MobiDB-lite"/>
    </source>
</evidence>
<dbReference type="InterPro" id="IPR051677">
    <property type="entry name" value="AfsR-DnrI-RedD_regulator"/>
</dbReference>
<dbReference type="Gene3D" id="1.25.40.10">
    <property type="entry name" value="Tetratricopeptide repeat domain"/>
    <property type="match status" value="1"/>
</dbReference>
<keyword evidence="3" id="KW-0805">Transcription regulation</keyword>
<dbReference type="InterPro" id="IPR011990">
    <property type="entry name" value="TPR-like_helical_dom_sf"/>
</dbReference>
<keyword evidence="2" id="KW-0902">Two-component regulatory system</keyword>
<dbReference type="InterPro" id="IPR005158">
    <property type="entry name" value="BTAD"/>
</dbReference>
<dbReference type="InterPro" id="IPR016032">
    <property type="entry name" value="Sig_transdc_resp-reg_C-effctor"/>
</dbReference>
<dbReference type="GO" id="GO:0000160">
    <property type="term" value="P:phosphorelay signal transduction system"/>
    <property type="evidence" value="ECO:0007669"/>
    <property type="project" value="UniProtKB-KW"/>
</dbReference>
<dbReference type="SUPFAM" id="SSF48452">
    <property type="entry name" value="TPR-like"/>
    <property type="match status" value="1"/>
</dbReference>
<dbReference type="AlphaFoldDB" id="A0AAU1U1V2"/>
<evidence type="ECO:0000313" key="9">
    <source>
        <dbReference type="EMBL" id="WTS11585.1"/>
    </source>
</evidence>
<proteinExistence type="inferred from homology"/>
<sequence>MAPSISTDLPPLPPAYDSALVRYRLLGQVRAERAGEPLPPGTPKQQALLAALLLRGGEQVERTELVRAVWGEHAPDSAAGLLATYTARLRKALEPDRARRAAPRLLITRGTTYGLHLRRDALDLWRFEDALSEARRERRAGRVGAARTCYERALAQWRGEQALSGVPERCAADARHRLAGLRLDARLEHAEALLDLGEHAEAAERIAPLVPGRPYDERLQALLMLALYRSGRTPEALALFRGVRRALVHDLGVEPRPGLSRLHERILHADPSLAAPRQPPRSLTPACPAPAPRLPVPAQLPRDSADFTGREEEVRQLRELLRRPDSPAAVCPTVVISGAAGLGKSTLAVHVAHQVRDRFPDGQLYAVLGGRAPADVLGRFLEDLGVAPHEVPDGLERRAVRFRTLTAERRLLVLLDDAQSTDQLRELLPAAPGCAVLVTSRAPLRDLPGRVPLRLGPLDAAQSLRLLRRFASGAPLASVAALPYRSAATATATSALHSLADGCAGHPLALRLAAARAADEAARVDDIGGPPASHPGFPDGPRTARTRIASAG</sequence>
<dbReference type="SMART" id="SM00862">
    <property type="entry name" value="Trans_reg_C"/>
    <property type="match status" value="1"/>
</dbReference>
<dbReference type="GO" id="GO:0006355">
    <property type="term" value="P:regulation of DNA-templated transcription"/>
    <property type="evidence" value="ECO:0007669"/>
    <property type="project" value="InterPro"/>
</dbReference>
<dbReference type="GO" id="GO:0043531">
    <property type="term" value="F:ADP binding"/>
    <property type="evidence" value="ECO:0007669"/>
    <property type="project" value="InterPro"/>
</dbReference>
<evidence type="ECO:0000256" key="5">
    <source>
        <dbReference type="ARBA" id="ARBA00023163"/>
    </source>
</evidence>
<organism evidence="9">
    <name type="scientific">Streptomyces sp. NBC_00119</name>
    <dbReference type="NCBI Taxonomy" id="2975659"/>
    <lineage>
        <taxon>Bacteria</taxon>
        <taxon>Bacillati</taxon>
        <taxon>Actinomycetota</taxon>
        <taxon>Actinomycetes</taxon>
        <taxon>Kitasatosporales</taxon>
        <taxon>Streptomycetaceae</taxon>
        <taxon>Streptomyces</taxon>
    </lineage>
</organism>
<dbReference type="PRINTS" id="PR00364">
    <property type="entry name" value="DISEASERSIST"/>
</dbReference>
<protein>
    <submittedName>
        <fullName evidence="9">NB-ARC domain-containing protein</fullName>
    </submittedName>
</protein>
<dbReference type="Gene3D" id="1.10.10.10">
    <property type="entry name" value="Winged helix-like DNA-binding domain superfamily/Winged helix DNA-binding domain"/>
    <property type="match status" value="1"/>
</dbReference>
<evidence type="ECO:0000256" key="1">
    <source>
        <dbReference type="ARBA" id="ARBA00005820"/>
    </source>
</evidence>
<feature type="region of interest" description="Disordered" evidence="7">
    <location>
        <begin position="524"/>
        <end position="552"/>
    </location>
</feature>
<name>A0AAU1U1V2_9ACTN</name>
<evidence type="ECO:0000256" key="3">
    <source>
        <dbReference type="ARBA" id="ARBA00023015"/>
    </source>
</evidence>
<dbReference type="SUPFAM" id="SSF46894">
    <property type="entry name" value="C-terminal effector domain of the bipartite response regulators"/>
    <property type="match status" value="1"/>
</dbReference>
<dbReference type="SMART" id="SM01043">
    <property type="entry name" value="BTAD"/>
    <property type="match status" value="1"/>
</dbReference>
<dbReference type="InterPro" id="IPR001867">
    <property type="entry name" value="OmpR/PhoB-type_DNA-bd"/>
</dbReference>
<evidence type="ECO:0000256" key="2">
    <source>
        <dbReference type="ARBA" id="ARBA00023012"/>
    </source>
</evidence>
<dbReference type="PANTHER" id="PTHR35807:SF1">
    <property type="entry name" value="TRANSCRIPTIONAL REGULATOR REDD"/>
    <property type="match status" value="1"/>
</dbReference>
<evidence type="ECO:0000256" key="6">
    <source>
        <dbReference type="PROSITE-ProRule" id="PRU01091"/>
    </source>
</evidence>
<dbReference type="InterPro" id="IPR036388">
    <property type="entry name" value="WH-like_DNA-bd_sf"/>
</dbReference>
<reference evidence="9" key="1">
    <citation type="submission" date="2022-10" db="EMBL/GenBank/DDBJ databases">
        <title>The complete genomes of actinobacterial strains from the NBC collection.</title>
        <authorList>
            <person name="Joergensen T.S."/>
            <person name="Alvarez Arevalo M."/>
            <person name="Sterndorff E.B."/>
            <person name="Faurdal D."/>
            <person name="Vuksanovic O."/>
            <person name="Mourched A.-S."/>
            <person name="Charusanti P."/>
            <person name="Shaw S."/>
            <person name="Blin K."/>
            <person name="Weber T."/>
        </authorList>
    </citation>
    <scope>NUCLEOTIDE SEQUENCE</scope>
    <source>
        <strain evidence="9">NBC_00119</strain>
    </source>
</reference>
<dbReference type="PROSITE" id="PS51755">
    <property type="entry name" value="OMPR_PHOB"/>
    <property type="match status" value="1"/>
</dbReference>
<dbReference type="PANTHER" id="PTHR35807">
    <property type="entry name" value="TRANSCRIPTIONAL REGULATOR REDD-RELATED"/>
    <property type="match status" value="1"/>
</dbReference>